<dbReference type="AlphaFoldDB" id="A0A160TMQ6"/>
<reference evidence="2" key="1">
    <citation type="submission" date="2015-10" db="EMBL/GenBank/DDBJ databases">
        <authorList>
            <person name="Gilbert D.G."/>
        </authorList>
    </citation>
    <scope>NUCLEOTIDE SEQUENCE</scope>
</reference>
<proteinExistence type="predicted"/>
<accession>A0A160TMQ6</accession>
<feature type="domain" description="DUF5983" evidence="1">
    <location>
        <begin position="143"/>
        <end position="232"/>
    </location>
</feature>
<dbReference type="Pfam" id="PF19419">
    <property type="entry name" value="DUF5983"/>
    <property type="match status" value="1"/>
</dbReference>
<organism evidence="2">
    <name type="scientific">hydrothermal vent metagenome</name>
    <dbReference type="NCBI Taxonomy" id="652676"/>
    <lineage>
        <taxon>unclassified sequences</taxon>
        <taxon>metagenomes</taxon>
        <taxon>ecological metagenomes</taxon>
    </lineage>
</organism>
<gene>
    <name evidence="2" type="ORF">MGWOODY_Smn3179</name>
</gene>
<protein>
    <recommendedName>
        <fullName evidence="1">DUF5983 domain-containing protein</fullName>
    </recommendedName>
</protein>
<sequence>MTDTSKRDLARLLARARRAIENPAELVERDRAALLGALASAETQVAGSPIPWSLEIHIASIEDRHGLNHYVALTRPALMAEVAAYCRECWTEIGDARDPGTLDDEVIASAYFDKRPDEHLSTDRTELGASPPAAGYLLETGWYCVLGTAHLSTSTADLLDQWCSKEATDCPLNIASSVYGWFVPIRQIDPARLSQLPDDLLAAIRFGRERGFDHILFDCDAGTADGLPVHSW</sequence>
<dbReference type="InterPro" id="IPR046025">
    <property type="entry name" value="DUF5983"/>
</dbReference>
<dbReference type="EMBL" id="CZQE01000315">
    <property type="protein sequence ID" value="CUS45931.1"/>
    <property type="molecule type" value="Genomic_DNA"/>
</dbReference>
<evidence type="ECO:0000313" key="2">
    <source>
        <dbReference type="EMBL" id="CUS45931.1"/>
    </source>
</evidence>
<evidence type="ECO:0000259" key="1">
    <source>
        <dbReference type="Pfam" id="PF19419"/>
    </source>
</evidence>
<name>A0A160TMQ6_9ZZZZ</name>